<evidence type="ECO:0008006" key="3">
    <source>
        <dbReference type="Google" id="ProtNLM"/>
    </source>
</evidence>
<organism evidence="1 2">
    <name type="scientific">Lactiplantibacillus mudanjiangensis</name>
    <dbReference type="NCBI Taxonomy" id="1296538"/>
    <lineage>
        <taxon>Bacteria</taxon>
        <taxon>Bacillati</taxon>
        <taxon>Bacillota</taxon>
        <taxon>Bacilli</taxon>
        <taxon>Lactobacillales</taxon>
        <taxon>Lactobacillaceae</taxon>
        <taxon>Lactiplantibacillus</taxon>
    </lineage>
</organism>
<dbReference type="EMBL" id="UYIG01000130">
    <property type="protein sequence ID" value="VDG29229.1"/>
    <property type="molecule type" value="Genomic_DNA"/>
</dbReference>
<dbReference type="InterPro" id="IPR024229">
    <property type="entry name" value="DUF3781"/>
</dbReference>
<evidence type="ECO:0000313" key="2">
    <source>
        <dbReference type="Proteomes" id="UP000289996"/>
    </source>
</evidence>
<keyword evidence="2" id="KW-1185">Reference proteome</keyword>
<evidence type="ECO:0000313" key="1">
    <source>
        <dbReference type="EMBL" id="VDG29229.1"/>
    </source>
</evidence>
<dbReference type="RefSeq" id="WP_130847944.1">
    <property type="nucleotide sequence ID" value="NZ_UYIE01000163.1"/>
</dbReference>
<accession>A0A660E7Y5</accession>
<dbReference type="Proteomes" id="UP000289996">
    <property type="component" value="Unassembled WGS sequence"/>
</dbReference>
<protein>
    <recommendedName>
        <fullName evidence="3">DUF3781 domain-containing protein</fullName>
    </recommendedName>
</protein>
<sequence>MDLAQISQRVSYTELVYQRVNKKLNIELSKPAIEALVQAVLSDATTTIERRGKNYYVSSVTRQVQLVVNAGNFRLITVNKL</sequence>
<proteinExistence type="predicted"/>
<dbReference type="Pfam" id="PF12636">
    <property type="entry name" value="DUF3781"/>
    <property type="match status" value="1"/>
</dbReference>
<dbReference type="OrthoDB" id="1093942at2"/>
<name>A0A660E7Y5_9LACO</name>
<dbReference type="AlphaFoldDB" id="A0A660E7Y5"/>
<gene>
    <name evidence="1" type="ORF">MUDAN_MDHGFNIF_00910</name>
</gene>
<reference evidence="1 2" key="1">
    <citation type="submission" date="2018-11" db="EMBL/GenBank/DDBJ databases">
        <authorList>
            <person name="Wuyts S."/>
        </authorList>
    </citation>
    <scope>NUCLEOTIDE SEQUENCE [LARGE SCALE GENOMIC DNA]</scope>
    <source>
        <strain evidence="1">Lactobacillus mudanjiangensis AMBF249</strain>
    </source>
</reference>